<keyword evidence="7" id="KW-0238">DNA-binding</keyword>
<keyword evidence="4" id="KW-0677">Repeat</keyword>
<keyword evidence="8" id="KW-0539">Nucleus</keyword>
<feature type="domain" description="C2H2-type" evidence="11">
    <location>
        <begin position="321"/>
        <end position="348"/>
    </location>
</feature>
<evidence type="ECO:0000256" key="5">
    <source>
        <dbReference type="ARBA" id="ARBA00022771"/>
    </source>
</evidence>
<evidence type="ECO:0000256" key="10">
    <source>
        <dbReference type="SAM" id="MobiDB-lite"/>
    </source>
</evidence>
<dbReference type="InterPro" id="IPR036051">
    <property type="entry name" value="KRAB_dom_sf"/>
</dbReference>
<dbReference type="InterPro" id="IPR013087">
    <property type="entry name" value="Znf_C2H2_type"/>
</dbReference>
<keyword evidence="3" id="KW-0479">Metal-binding</keyword>
<evidence type="ECO:0000256" key="2">
    <source>
        <dbReference type="ARBA" id="ARBA00006991"/>
    </source>
</evidence>
<reference evidence="13" key="1">
    <citation type="journal article" date="2022" name="bioRxiv">
        <title>Sequencing and chromosome-scale assembly of the giantPleurodeles waltlgenome.</title>
        <authorList>
            <person name="Brown T."/>
            <person name="Elewa A."/>
            <person name="Iarovenko S."/>
            <person name="Subramanian E."/>
            <person name="Araus A.J."/>
            <person name="Petzold A."/>
            <person name="Susuki M."/>
            <person name="Suzuki K.-i.T."/>
            <person name="Hayashi T."/>
            <person name="Toyoda A."/>
            <person name="Oliveira C."/>
            <person name="Osipova E."/>
            <person name="Leigh N.D."/>
            <person name="Simon A."/>
            <person name="Yun M.H."/>
        </authorList>
    </citation>
    <scope>NUCLEOTIDE SEQUENCE</scope>
    <source>
        <strain evidence="13">20211129_DDA</strain>
        <tissue evidence="13">Liver</tissue>
    </source>
</reference>
<dbReference type="SMART" id="SM00355">
    <property type="entry name" value="ZnF_C2H2"/>
    <property type="match status" value="4"/>
</dbReference>
<dbReference type="Proteomes" id="UP001066276">
    <property type="component" value="Chromosome 7"/>
</dbReference>
<dbReference type="AlphaFoldDB" id="A0AAV7P372"/>
<dbReference type="GO" id="GO:0005634">
    <property type="term" value="C:nucleus"/>
    <property type="evidence" value="ECO:0007669"/>
    <property type="project" value="UniProtKB-SubCell"/>
</dbReference>
<protein>
    <submittedName>
        <fullName evidence="13">Uncharacterized protein</fullName>
    </submittedName>
</protein>
<feature type="region of interest" description="Disordered" evidence="10">
    <location>
        <begin position="104"/>
        <end position="125"/>
    </location>
</feature>
<feature type="domain" description="C2H2-type" evidence="11">
    <location>
        <begin position="265"/>
        <end position="292"/>
    </location>
</feature>
<comment type="similarity">
    <text evidence="2">Belongs to the krueppel C2H2-type zinc-finger protein family.</text>
</comment>
<dbReference type="InterPro" id="IPR001909">
    <property type="entry name" value="KRAB"/>
</dbReference>
<keyword evidence="6" id="KW-0862">Zinc</keyword>
<dbReference type="EMBL" id="JANPWB010000011">
    <property type="protein sequence ID" value="KAJ1121599.1"/>
    <property type="molecule type" value="Genomic_DNA"/>
</dbReference>
<evidence type="ECO:0000313" key="13">
    <source>
        <dbReference type="EMBL" id="KAJ1121599.1"/>
    </source>
</evidence>
<dbReference type="Pfam" id="PF01352">
    <property type="entry name" value="KRAB"/>
    <property type="match status" value="1"/>
</dbReference>
<dbReference type="PROSITE" id="PS50805">
    <property type="entry name" value="KRAB"/>
    <property type="match status" value="1"/>
</dbReference>
<proteinExistence type="inferred from homology"/>
<dbReference type="SMART" id="SM00349">
    <property type="entry name" value="KRAB"/>
    <property type="match status" value="1"/>
</dbReference>
<evidence type="ECO:0000256" key="7">
    <source>
        <dbReference type="ARBA" id="ARBA00023125"/>
    </source>
</evidence>
<evidence type="ECO:0000256" key="6">
    <source>
        <dbReference type="ARBA" id="ARBA00022833"/>
    </source>
</evidence>
<evidence type="ECO:0000256" key="1">
    <source>
        <dbReference type="ARBA" id="ARBA00004123"/>
    </source>
</evidence>
<evidence type="ECO:0000259" key="11">
    <source>
        <dbReference type="PROSITE" id="PS50157"/>
    </source>
</evidence>
<dbReference type="GO" id="GO:0000981">
    <property type="term" value="F:DNA-binding transcription factor activity, RNA polymerase II-specific"/>
    <property type="evidence" value="ECO:0007669"/>
    <property type="project" value="TreeGrafter"/>
</dbReference>
<dbReference type="PROSITE" id="PS50157">
    <property type="entry name" value="ZINC_FINGER_C2H2_2"/>
    <property type="match status" value="4"/>
</dbReference>
<dbReference type="CDD" id="cd07765">
    <property type="entry name" value="KRAB_A-box"/>
    <property type="match status" value="1"/>
</dbReference>
<organism evidence="13 14">
    <name type="scientific">Pleurodeles waltl</name>
    <name type="common">Iberian ribbed newt</name>
    <dbReference type="NCBI Taxonomy" id="8319"/>
    <lineage>
        <taxon>Eukaryota</taxon>
        <taxon>Metazoa</taxon>
        <taxon>Chordata</taxon>
        <taxon>Craniata</taxon>
        <taxon>Vertebrata</taxon>
        <taxon>Euteleostomi</taxon>
        <taxon>Amphibia</taxon>
        <taxon>Batrachia</taxon>
        <taxon>Caudata</taxon>
        <taxon>Salamandroidea</taxon>
        <taxon>Salamandridae</taxon>
        <taxon>Pleurodelinae</taxon>
        <taxon>Pleurodeles</taxon>
    </lineage>
</organism>
<evidence type="ECO:0000256" key="4">
    <source>
        <dbReference type="ARBA" id="ARBA00022737"/>
    </source>
</evidence>
<feature type="domain" description="C2H2-type" evidence="11">
    <location>
        <begin position="293"/>
        <end position="320"/>
    </location>
</feature>
<dbReference type="SUPFAM" id="SSF109640">
    <property type="entry name" value="KRAB domain (Kruppel-associated box)"/>
    <property type="match status" value="1"/>
</dbReference>
<evidence type="ECO:0000256" key="9">
    <source>
        <dbReference type="PROSITE-ProRule" id="PRU00042"/>
    </source>
</evidence>
<dbReference type="FunFam" id="3.30.160.60:FF:000663">
    <property type="entry name" value="Zinc finger protein 45"/>
    <property type="match status" value="1"/>
</dbReference>
<feature type="domain" description="KRAB" evidence="12">
    <location>
        <begin position="16"/>
        <end position="101"/>
    </location>
</feature>
<comment type="caution">
    <text evidence="13">The sequence shown here is derived from an EMBL/GenBank/DDBJ whole genome shotgun (WGS) entry which is preliminary data.</text>
</comment>
<sequence length="378" mass="42780">MQSPCRGGPLMQPAEVTGHDVSSYFSIEEWELLEKWQKELYEKVVQEIHQALVSLGPVLATVFSLRAQGKQELLSMDHQEALKSAKLPNPDDLHNMNREERIPLNNIPETEGQEGSESLVEGHGDFSFPVKDEDEAFCVEHLDSSSDESFASPSEHEIVSFPIKDEEDAYCAYRPDSGSEDRVTCSSGPTIIPFAIKDEEEDYCIQHPGSKNEQSITCPTGPFGISDTGGATMKKPRTCREKKKRVTARSTLVQRPKIHADEKLFHCTICGKRFSKNSYLLQHQRLHGGPNSFPCMDCGKIFAKRSDLQRHEIIHTGEKPFSCNECEKSFTQMSGLKRHQRLHTGENPFPCTECEKSYTFRSDLHRHQRSHTGEKPFP</sequence>
<dbReference type="GO" id="GO:0008270">
    <property type="term" value="F:zinc ion binding"/>
    <property type="evidence" value="ECO:0007669"/>
    <property type="project" value="UniProtKB-KW"/>
</dbReference>
<dbReference type="Pfam" id="PF00096">
    <property type="entry name" value="zf-C2H2"/>
    <property type="match status" value="4"/>
</dbReference>
<dbReference type="PANTHER" id="PTHR24381">
    <property type="entry name" value="ZINC FINGER PROTEIN"/>
    <property type="match status" value="1"/>
</dbReference>
<dbReference type="Gene3D" id="6.10.140.140">
    <property type="match status" value="1"/>
</dbReference>
<dbReference type="FunFam" id="3.30.160.60:FF:002343">
    <property type="entry name" value="Zinc finger protein 33A"/>
    <property type="match status" value="2"/>
</dbReference>
<evidence type="ECO:0000313" key="14">
    <source>
        <dbReference type="Proteomes" id="UP001066276"/>
    </source>
</evidence>
<gene>
    <name evidence="13" type="ORF">NDU88_000120</name>
</gene>
<evidence type="ECO:0000256" key="8">
    <source>
        <dbReference type="ARBA" id="ARBA00023242"/>
    </source>
</evidence>
<evidence type="ECO:0000259" key="12">
    <source>
        <dbReference type="PROSITE" id="PS50805"/>
    </source>
</evidence>
<dbReference type="GO" id="GO:0000977">
    <property type="term" value="F:RNA polymerase II transcription regulatory region sequence-specific DNA binding"/>
    <property type="evidence" value="ECO:0007669"/>
    <property type="project" value="TreeGrafter"/>
</dbReference>
<dbReference type="PANTHER" id="PTHR24381:SF436">
    <property type="entry name" value="ZINC FINGER PROTEIN 768"/>
    <property type="match status" value="1"/>
</dbReference>
<accession>A0AAV7P372</accession>
<dbReference type="FunFam" id="3.30.160.60:FF:000688">
    <property type="entry name" value="zinc finger protein 197 isoform X1"/>
    <property type="match status" value="1"/>
</dbReference>
<feature type="domain" description="C2H2-type" evidence="11">
    <location>
        <begin position="349"/>
        <end position="376"/>
    </location>
</feature>
<evidence type="ECO:0000256" key="3">
    <source>
        <dbReference type="ARBA" id="ARBA00022723"/>
    </source>
</evidence>
<dbReference type="InterPro" id="IPR036236">
    <property type="entry name" value="Znf_C2H2_sf"/>
</dbReference>
<keyword evidence="5 9" id="KW-0863">Zinc-finger</keyword>
<feature type="region of interest" description="Disordered" evidence="10">
    <location>
        <begin position="215"/>
        <end position="237"/>
    </location>
</feature>
<name>A0AAV7P372_PLEWA</name>
<dbReference type="Gene3D" id="3.30.160.60">
    <property type="entry name" value="Classic Zinc Finger"/>
    <property type="match status" value="4"/>
</dbReference>
<keyword evidence="14" id="KW-1185">Reference proteome</keyword>
<dbReference type="PROSITE" id="PS00028">
    <property type="entry name" value="ZINC_FINGER_C2H2_1"/>
    <property type="match status" value="4"/>
</dbReference>
<comment type="subcellular location">
    <subcellularLocation>
        <location evidence="1">Nucleus</location>
    </subcellularLocation>
</comment>
<dbReference type="SUPFAM" id="SSF57667">
    <property type="entry name" value="beta-beta-alpha zinc fingers"/>
    <property type="match status" value="3"/>
</dbReference>